<reference evidence="1" key="1">
    <citation type="submission" date="2018-06" db="EMBL/GenBank/DDBJ databases">
        <authorList>
            <person name="Zhirakovskaya E."/>
        </authorList>
    </citation>
    <scope>NUCLEOTIDE SEQUENCE</scope>
</reference>
<protein>
    <submittedName>
        <fullName evidence="1">Uncharacterized protein</fullName>
    </submittedName>
</protein>
<sequence>MRFAGGLLIETLLATWRPLIFMRGAIFLLPSHFSLERTEKFYSDGKQKQKDSNGKL</sequence>
<accession>A0A3B0RCM3</accession>
<dbReference type="EMBL" id="UOEJ01000017">
    <property type="protein sequence ID" value="VAV91054.1"/>
    <property type="molecule type" value="Genomic_DNA"/>
</dbReference>
<gene>
    <name evidence="1" type="ORF">MNBD_ALPHA01-103</name>
</gene>
<evidence type="ECO:0000313" key="1">
    <source>
        <dbReference type="EMBL" id="VAV91054.1"/>
    </source>
</evidence>
<dbReference type="AlphaFoldDB" id="A0A3B0RCM3"/>
<proteinExistence type="predicted"/>
<name>A0A3B0RCM3_9ZZZZ</name>
<organism evidence="1">
    <name type="scientific">hydrothermal vent metagenome</name>
    <dbReference type="NCBI Taxonomy" id="652676"/>
    <lineage>
        <taxon>unclassified sequences</taxon>
        <taxon>metagenomes</taxon>
        <taxon>ecological metagenomes</taxon>
    </lineage>
</organism>